<feature type="compositionally biased region" description="Basic and acidic residues" evidence="1">
    <location>
        <begin position="69"/>
        <end position="104"/>
    </location>
</feature>
<accession>A0AA39WI21</accession>
<gene>
    <name evidence="2" type="ORF">B0T17DRAFT_619381</name>
</gene>
<protein>
    <submittedName>
        <fullName evidence="2">Uncharacterized protein</fullName>
    </submittedName>
</protein>
<proteinExistence type="predicted"/>
<dbReference type="EMBL" id="JAULSR010000006">
    <property type="protein sequence ID" value="KAK0615764.1"/>
    <property type="molecule type" value="Genomic_DNA"/>
</dbReference>
<feature type="region of interest" description="Disordered" evidence="1">
    <location>
        <begin position="64"/>
        <end position="220"/>
    </location>
</feature>
<organism evidence="2 3">
    <name type="scientific">Bombardia bombarda</name>
    <dbReference type="NCBI Taxonomy" id="252184"/>
    <lineage>
        <taxon>Eukaryota</taxon>
        <taxon>Fungi</taxon>
        <taxon>Dikarya</taxon>
        <taxon>Ascomycota</taxon>
        <taxon>Pezizomycotina</taxon>
        <taxon>Sordariomycetes</taxon>
        <taxon>Sordariomycetidae</taxon>
        <taxon>Sordariales</taxon>
        <taxon>Lasiosphaeriaceae</taxon>
        <taxon>Bombardia</taxon>
    </lineage>
</organism>
<comment type="caution">
    <text evidence="2">The sequence shown here is derived from an EMBL/GenBank/DDBJ whole genome shotgun (WGS) entry which is preliminary data.</text>
</comment>
<evidence type="ECO:0000256" key="1">
    <source>
        <dbReference type="SAM" id="MobiDB-lite"/>
    </source>
</evidence>
<keyword evidence="3" id="KW-1185">Reference proteome</keyword>
<sequence length="233" mass="26473">MSEPASPRTPHTHFSALEEAARQLQDRTPTYYHNVPDNSSKENCEFLMFQGWGARTRRLWNRSGESEFENCHTGESTEKEYWDKEVGFQEGLKEETERSSFKWDDPEDDPEPAPSTHISPVPLAPRSTNRPSPHSRVVFKRVSKGISYAGVQKKARRPKGNGWTKRKQRSAKKPEQQEPEQRESEQQEPLAPVREEEPGLAASLESASGRVPTTMTLSEGTRLLYASLYASLT</sequence>
<reference evidence="2" key="1">
    <citation type="submission" date="2023-06" db="EMBL/GenBank/DDBJ databases">
        <title>Genome-scale phylogeny and comparative genomics of the fungal order Sordariales.</title>
        <authorList>
            <consortium name="Lawrence Berkeley National Laboratory"/>
            <person name="Hensen N."/>
            <person name="Bonometti L."/>
            <person name="Westerberg I."/>
            <person name="Brannstrom I.O."/>
            <person name="Guillou S."/>
            <person name="Cros-Aarteil S."/>
            <person name="Calhoun S."/>
            <person name="Haridas S."/>
            <person name="Kuo A."/>
            <person name="Mondo S."/>
            <person name="Pangilinan J."/>
            <person name="Riley R."/>
            <person name="LaButti K."/>
            <person name="Andreopoulos B."/>
            <person name="Lipzen A."/>
            <person name="Chen C."/>
            <person name="Yanf M."/>
            <person name="Daum C."/>
            <person name="Ng V."/>
            <person name="Clum A."/>
            <person name="Steindorff A."/>
            <person name="Ohm R."/>
            <person name="Martin F."/>
            <person name="Silar P."/>
            <person name="Natvig D."/>
            <person name="Lalanne C."/>
            <person name="Gautier V."/>
            <person name="Ament-velasquez S.L."/>
            <person name="Kruys A."/>
            <person name="Hutchinson M.I."/>
            <person name="Powell A.J."/>
            <person name="Barry K."/>
            <person name="Miller A.N."/>
            <person name="Grigoriev I.V."/>
            <person name="Debuchy R."/>
            <person name="Gladieux P."/>
            <person name="Thoren M.H."/>
            <person name="Johannesson H."/>
        </authorList>
    </citation>
    <scope>NUCLEOTIDE SEQUENCE</scope>
    <source>
        <strain evidence="2">SMH3391-2</strain>
    </source>
</reference>
<dbReference type="AlphaFoldDB" id="A0AA39WI21"/>
<name>A0AA39WI21_9PEZI</name>
<dbReference type="Proteomes" id="UP001174934">
    <property type="component" value="Unassembled WGS sequence"/>
</dbReference>
<evidence type="ECO:0000313" key="3">
    <source>
        <dbReference type="Proteomes" id="UP001174934"/>
    </source>
</evidence>
<feature type="compositionally biased region" description="Basic and acidic residues" evidence="1">
    <location>
        <begin position="172"/>
        <end position="185"/>
    </location>
</feature>
<evidence type="ECO:0000313" key="2">
    <source>
        <dbReference type="EMBL" id="KAK0615764.1"/>
    </source>
</evidence>
<feature type="compositionally biased region" description="Basic residues" evidence="1">
    <location>
        <begin position="153"/>
        <end position="171"/>
    </location>
</feature>